<evidence type="ECO:0000259" key="14">
    <source>
        <dbReference type="PROSITE" id="PS50157"/>
    </source>
</evidence>
<dbReference type="InterPro" id="IPR049361">
    <property type="entry name" value="ZFPM1/2_PR"/>
</dbReference>
<evidence type="ECO:0000313" key="16">
    <source>
        <dbReference type="Proteomes" id="UP000504632"/>
    </source>
</evidence>
<dbReference type="GO" id="GO:0007507">
    <property type="term" value="P:heart development"/>
    <property type="evidence" value="ECO:0007669"/>
    <property type="project" value="TreeGrafter"/>
</dbReference>
<protein>
    <submittedName>
        <fullName evidence="17">Zinc finger protein ZFPM2b</fullName>
    </submittedName>
</protein>
<evidence type="ECO:0000256" key="4">
    <source>
        <dbReference type="ARBA" id="ARBA00022737"/>
    </source>
</evidence>
<keyword evidence="6" id="KW-0862">Zinc</keyword>
<dbReference type="GO" id="GO:0008270">
    <property type="term" value="F:zinc ion binding"/>
    <property type="evidence" value="ECO:0007669"/>
    <property type="project" value="UniProtKB-KW"/>
</dbReference>
<proteinExistence type="predicted"/>
<feature type="compositionally biased region" description="Basic and acidic residues" evidence="13">
    <location>
        <begin position="967"/>
        <end position="984"/>
    </location>
</feature>
<dbReference type="GO" id="GO:0005634">
    <property type="term" value="C:nucleus"/>
    <property type="evidence" value="ECO:0007669"/>
    <property type="project" value="UniProtKB-SubCell"/>
</dbReference>
<feature type="compositionally biased region" description="Polar residues" evidence="13">
    <location>
        <begin position="433"/>
        <end position="447"/>
    </location>
</feature>
<feature type="region of interest" description="Disordered" evidence="13">
    <location>
        <begin position="911"/>
        <end position="940"/>
    </location>
</feature>
<feature type="region of interest" description="Disordered" evidence="13">
    <location>
        <begin position="380"/>
        <end position="447"/>
    </location>
</feature>
<evidence type="ECO:0000259" key="15">
    <source>
        <dbReference type="PROSITE" id="PS51810"/>
    </source>
</evidence>
<keyword evidence="7" id="KW-0805">Transcription regulation</keyword>
<dbReference type="Pfam" id="PF21182">
    <property type="entry name" value="FOG1-like_PR"/>
    <property type="match status" value="1"/>
</dbReference>
<organism evidence="16 17">
    <name type="scientific">Chanos chanos</name>
    <name type="common">Milkfish</name>
    <name type="synonym">Mugil chanos</name>
    <dbReference type="NCBI Taxonomy" id="29144"/>
    <lineage>
        <taxon>Eukaryota</taxon>
        <taxon>Metazoa</taxon>
        <taxon>Chordata</taxon>
        <taxon>Craniata</taxon>
        <taxon>Vertebrata</taxon>
        <taxon>Euteleostomi</taxon>
        <taxon>Actinopterygii</taxon>
        <taxon>Neopterygii</taxon>
        <taxon>Teleostei</taxon>
        <taxon>Ostariophysi</taxon>
        <taxon>Gonorynchiformes</taxon>
        <taxon>Chanidae</taxon>
        <taxon>Chanos</taxon>
    </lineage>
</organism>
<gene>
    <name evidence="17" type="primary">zfpm2b</name>
</gene>
<dbReference type="Gene3D" id="3.30.160.60">
    <property type="entry name" value="Classic Zinc Finger"/>
    <property type="match status" value="2"/>
</dbReference>
<dbReference type="OrthoDB" id="8742770at2759"/>
<feature type="domain" description="CCHC FOG-type" evidence="15">
    <location>
        <begin position="1078"/>
        <end position="1111"/>
    </location>
</feature>
<feature type="region of interest" description="Disordered" evidence="13">
    <location>
        <begin position="580"/>
        <end position="614"/>
    </location>
</feature>
<comment type="subcellular location">
    <subcellularLocation>
        <location evidence="1">Nucleus</location>
    </subcellularLocation>
</comment>
<dbReference type="CTD" id="568464"/>
<dbReference type="GeneID" id="115824702"/>
<name>A0A6J2WIX0_CHACN</name>
<evidence type="ECO:0000256" key="7">
    <source>
        <dbReference type="ARBA" id="ARBA00023015"/>
    </source>
</evidence>
<evidence type="ECO:0000256" key="2">
    <source>
        <dbReference type="ARBA" id="ARBA00022491"/>
    </source>
</evidence>
<dbReference type="PROSITE" id="PS00028">
    <property type="entry name" value="ZINC_FINGER_C2H2_1"/>
    <property type="match status" value="2"/>
</dbReference>
<feature type="compositionally biased region" description="Polar residues" evidence="13">
    <location>
        <begin position="602"/>
        <end position="614"/>
    </location>
</feature>
<feature type="domain" description="C2H2-type" evidence="14">
    <location>
        <begin position="358"/>
        <end position="387"/>
    </location>
</feature>
<dbReference type="InterPro" id="IPR034731">
    <property type="entry name" value="Znf_CCHC_FOG"/>
</dbReference>
<dbReference type="RefSeq" id="XP_030644319.1">
    <property type="nucleotide sequence ID" value="XM_030788459.1"/>
</dbReference>
<dbReference type="Proteomes" id="UP000504632">
    <property type="component" value="Chromosome 12"/>
</dbReference>
<keyword evidence="11" id="KW-0539">Nucleus</keyword>
<feature type="region of interest" description="Disordered" evidence="13">
    <location>
        <begin position="1"/>
        <end position="97"/>
    </location>
</feature>
<evidence type="ECO:0000256" key="3">
    <source>
        <dbReference type="ARBA" id="ARBA00022723"/>
    </source>
</evidence>
<feature type="region of interest" description="Disordered" evidence="13">
    <location>
        <begin position="879"/>
        <end position="899"/>
    </location>
</feature>
<feature type="compositionally biased region" description="Basic and acidic residues" evidence="13">
    <location>
        <begin position="1016"/>
        <end position="1029"/>
    </location>
</feature>
<feature type="domain" description="CCHC FOG-type" evidence="15">
    <location>
        <begin position="529"/>
        <end position="562"/>
    </location>
</feature>
<feature type="compositionally biased region" description="Basic and acidic residues" evidence="13">
    <location>
        <begin position="17"/>
        <end position="29"/>
    </location>
</feature>
<dbReference type="GO" id="GO:0045944">
    <property type="term" value="P:positive regulation of transcription by RNA polymerase II"/>
    <property type="evidence" value="ECO:0007669"/>
    <property type="project" value="TreeGrafter"/>
</dbReference>
<dbReference type="InParanoid" id="A0A6J2WIX0"/>
<dbReference type="InterPro" id="IPR036236">
    <property type="entry name" value="Znf_C2H2_sf"/>
</dbReference>
<dbReference type="InterPro" id="IPR013087">
    <property type="entry name" value="Znf_C2H2_type"/>
</dbReference>
<feature type="domain" description="CCHC FOG-type" evidence="15">
    <location>
        <begin position="673"/>
        <end position="706"/>
    </location>
</feature>
<feature type="compositionally biased region" description="Low complexity" evidence="13">
    <location>
        <begin position="1038"/>
        <end position="1047"/>
    </location>
</feature>
<dbReference type="SMART" id="SM00355">
    <property type="entry name" value="ZnF_C2H2"/>
    <property type="match status" value="8"/>
</dbReference>
<accession>A0A6J2WIX0</accession>
<evidence type="ECO:0000256" key="11">
    <source>
        <dbReference type="ARBA" id="ARBA00023242"/>
    </source>
</evidence>
<dbReference type="InterPro" id="IPR039746">
    <property type="entry name" value="FOG"/>
</dbReference>
<evidence type="ECO:0000256" key="5">
    <source>
        <dbReference type="ARBA" id="ARBA00022771"/>
    </source>
</evidence>
<feature type="region of interest" description="Disordered" evidence="13">
    <location>
        <begin position="707"/>
        <end position="746"/>
    </location>
</feature>
<dbReference type="AlphaFoldDB" id="A0A6J2WIX0"/>
<evidence type="ECO:0000256" key="10">
    <source>
        <dbReference type="ARBA" id="ARBA00023163"/>
    </source>
</evidence>
<keyword evidence="8" id="KW-0238">DNA-binding</keyword>
<evidence type="ECO:0000256" key="8">
    <source>
        <dbReference type="ARBA" id="ARBA00023125"/>
    </source>
</evidence>
<dbReference type="PROSITE" id="PS50157">
    <property type="entry name" value="ZINC_FINGER_C2H2_2"/>
    <property type="match status" value="2"/>
</dbReference>
<evidence type="ECO:0000256" key="12">
    <source>
        <dbReference type="PROSITE-ProRule" id="PRU00042"/>
    </source>
</evidence>
<keyword evidence="5 12" id="KW-0863">Zinc-finger</keyword>
<dbReference type="PROSITE" id="PS51810">
    <property type="entry name" value="ZF_CCHC_FOG"/>
    <property type="match status" value="5"/>
</dbReference>
<dbReference type="GO" id="GO:0000122">
    <property type="term" value="P:negative regulation of transcription by RNA polymerase II"/>
    <property type="evidence" value="ECO:0007669"/>
    <property type="project" value="TreeGrafter"/>
</dbReference>
<feature type="domain" description="CCHC FOG-type" evidence="15">
    <location>
        <begin position="239"/>
        <end position="272"/>
    </location>
</feature>
<evidence type="ECO:0000256" key="1">
    <source>
        <dbReference type="ARBA" id="ARBA00004123"/>
    </source>
</evidence>
<feature type="domain" description="C2H2-type" evidence="14">
    <location>
        <begin position="291"/>
        <end position="320"/>
    </location>
</feature>
<feature type="compositionally biased region" description="Basic and acidic residues" evidence="13">
    <location>
        <begin position="879"/>
        <end position="895"/>
    </location>
</feature>
<feature type="region of interest" description="Disordered" evidence="13">
    <location>
        <begin position="965"/>
        <end position="1077"/>
    </location>
</feature>
<evidence type="ECO:0000256" key="6">
    <source>
        <dbReference type="ARBA" id="ARBA00022833"/>
    </source>
</evidence>
<feature type="compositionally biased region" description="Acidic residues" evidence="13">
    <location>
        <begin position="30"/>
        <end position="39"/>
    </location>
</feature>
<keyword evidence="3" id="KW-0479">Metal-binding</keyword>
<keyword evidence="9" id="KW-0010">Activator</keyword>
<dbReference type="Pfam" id="PF25445">
    <property type="entry name" value="CCHC_ZFPM2"/>
    <property type="match status" value="1"/>
</dbReference>
<feature type="domain" description="CCHC FOG-type" evidence="15">
    <location>
        <begin position="836"/>
        <end position="869"/>
    </location>
</feature>
<dbReference type="PANTHER" id="PTHR12958">
    <property type="entry name" value="FRIEND OF GATA2-RELATED"/>
    <property type="match status" value="1"/>
</dbReference>
<evidence type="ECO:0000256" key="9">
    <source>
        <dbReference type="ARBA" id="ARBA00023159"/>
    </source>
</evidence>
<dbReference type="InterPro" id="IPR059121">
    <property type="entry name" value="CCHC_ZFPM2-like"/>
</dbReference>
<dbReference type="GO" id="GO:0003677">
    <property type="term" value="F:DNA binding"/>
    <property type="evidence" value="ECO:0007669"/>
    <property type="project" value="UniProtKB-KW"/>
</dbReference>
<evidence type="ECO:0000313" key="17">
    <source>
        <dbReference type="RefSeq" id="XP_030644319.1"/>
    </source>
</evidence>
<sequence>MQTHASYIAGVFGNGPETDHEEGLTKEETEPAIEADASSEENSPRAADPENLGPNDEEQSKKGGPDESPGTGPQNSEGQSGRDGFSSWGTEEWDGPRELEMVGEETEPRIRFRQALPMGTTWGPFQGKIEMPAGTGSDTVSPAVLNGGPKWLQDVAWVSAEDGKNNCAVYNKGGQLWCSTTKNVMAGEELTVCAVDFYSQLQAVAQIPLGHEMYPARLLDTIQLLPQQAAMASILPSAIINKNIFPCKSCGIWYRSERNLQAHLMYYCSGRQRDPEVTTEKIKNGSHQLPRVCSFPQCNMSFSGSHALEMHLSTHTGFKMEESTSNGNSLKCTICDHTADTLLTLQQHILSHLSQVGLRCNHCHFRFQTPRELLKHQELHGHGSIKPPSEAEAGRSRAADGPQMTRPELAQKDAPHSPTQIHDVNSKAEQDNAESGQAASKGDISSGQRVSFSYTRVKSEPSSPRLASSPIQHHMAPAFPISPFMSHVPFPHDISSVPQASEILAKMSELVHRRLHHGGNSYPPMMYSTLVPKGATCFECNITFSNLDNYLVHKKHYCNSRWQHIPKPNDYASILDKTAEAGSPKSGNSGLVNILNAGGHSSEVNSPRNDSTHLNPPVFDPLHSGGKVTDELPVLVKKALTPSGAEEKPNGMQDNGMQEFLGHSPKISPIENEIDPNQTTCEACKITFSRHETYMVHKQYYCATRHDPPAKRSHGNKAPANQKSVRARKRRKAYEMTAPDQEQMPPMGQPPCHGMPPGGVLGQYFSQDAAESLREQFHPRYVIQGLVPKHPEASLTVAKSALVSKCNTIVQDEVDTPMDLSKKCFPQFGKMSLSPKGLMDYHECAVCKVSFNKVEDYLTHKQNFCPATALDNKMQHDMKKEGSGRINDKTLEKSNENTTFDLSVQQANIKAASKEKPISLTDESKNTFESSGGYPGETKKMRRDEQIWPYYEIKPTDYATGMVMTQSERRHSPSEGTEGEKDQPMPDGCQNNAEDPGSPQPKNRGKTAADNAGQIPKDKATDPDGKEHSPPLSNDCVSSSTPDSESPTEPKEDLSPSPTSKTNREVSASIKKGLNGSIPTGNVKYCRPCDIQFNNLSNFITHKKFYCSSHTAEHVK</sequence>
<reference evidence="17" key="1">
    <citation type="submission" date="2025-08" db="UniProtKB">
        <authorList>
            <consortium name="RefSeq"/>
        </authorList>
    </citation>
    <scope>IDENTIFICATION</scope>
</reference>
<keyword evidence="2" id="KW-0678">Repressor</keyword>
<evidence type="ECO:0000256" key="13">
    <source>
        <dbReference type="SAM" id="MobiDB-lite"/>
    </source>
</evidence>
<dbReference type="GO" id="GO:0009653">
    <property type="term" value="P:anatomical structure morphogenesis"/>
    <property type="evidence" value="ECO:0007669"/>
    <property type="project" value="UniProtKB-ARBA"/>
</dbReference>
<keyword evidence="10" id="KW-0804">Transcription</keyword>
<dbReference type="GO" id="GO:0061629">
    <property type="term" value="F:RNA polymerase II-specific DNA-binding transcription factor binding"/>
    <property type="evidence" value="ECO:0007669"/>
    <property type="project" value="InterPro"/>
</dbReference>
<dbReference type="GO" id="GO:0030154">
    <property type="term" value="P:cell differentiation"/>
    <property type="evidence" value="ECO:0007669"/>
    <property type="project" value="UniProtKB-ARBA"/>
</dbReference>
<keyword evidence="16" id="KW-1185">Reference proteome</keyword>
<dbReference type="SUPFAM" id="SSF57667">
    <property type="entry name" value="beta-beta-alpha zinc fingers"/>
    <property type="match status" value="6"/>
</dbReference>
<feature type="compositionally biased region" description="Basic and acidic residues" evidence="13">
    <location>
        <begin position="912"/>
        <end position="926"/>
    </location>
</feature>
<keyword evidence="4" id="KW-0677">Repeat</keyword>
<dbReference type="PANTHER" id="PTHR12958:SF5">
    <property type="entry name" value="ZINC FINGER PROTEIN ZFPM2"/>
    <property type="match status" value="1"/>
</dbReference>